<gene>
    <name evidence="1" type="ORF">N8T08_004438</name>
</gene>
<name>A0ACC3B4D6_9EURO</name>
<reference evidence="1 2" key="1">
    <citation type="journal article" date="2023" name="ACS Omega">
        <title>Identification of the Neoaspergillic Acid Biosynthesis Gene Cluster by Establishing an In Vitro CRISPR-Ribonucleoprotein Genetic System in Aspergillus melleus.</title>
        <authorList>
            <person name="Yuan B."/>
            <person name="Grau M.F."/>
            <person name="Murata R.M."/>
            <person name="Torok T."/>
            <person name="Venkateswaran K."/>
            <person name="Stajich J.E."/>
            <person name="Wang C.C.C."/>
        </authorList>
    </citation>
    <scope>NUCLEOTIDE SEQUENCE [LARGE SCALE GENOMIC DNA]</scope>
    <source>
        <strain evidence="1 2">IMV 1140</strain>
    </source>
</reference>
<proteinExistence type="predicted"/>
<accession>A0ACC3B4D6</accession>
<evidence type="ECO:0000313" key="2">
    <source>
        <dbReference type="Proteomes" id="UP001177260"/>
    </source>
</evidence>
<organism evidence="1 2">
    <name type="scientific">Aspergillus melleus</name>
    <dbReference type="NCBI Taxonomy" id="138277"/>
    <lineage>
        <taxon>Eukaryota</taxon>
        <taxon>Fungi</taxon>
        <taxon>Dikarya</taxon>
        <taxon>Ascomycota</taxon>
        <taxon>Pezizomycotina</taxon>
        <taxon>Eurotiomycetes</taxon>
        <taxon>Eurotiomycetidae</taxon>
        <taxon>Eurotiales</taxon>
        <taxon>Aspergillaceae</taxon>
        <taxon>Aspergillus</taxon>
        <taxon>Aspergillus subgen. Circumdati</taxon>
    </lineage>
</organism>
<keyword evidence="2" id="KW-1185">Reference proteome</keyword>
<comment type="caution">
    <text evidence="1">The sequence shown here is derived from an EMBL/GenBank/DDBJ whole genome shotgun (WGS) entry which is preliminary data.</text>
</comment>
<evidence type="ECO:0000313" key="1">
    <source>
        <dbReference type="EMBL" id="KAK1145285.1"/>
    </source>
</evidence>
<dbReference type="Proteomes" id="UP001177260">
    <property type="component" value="Unassembled WGS sequence"/>
</dbReference>
<sequence length="530" mass="58914">MGVAKKTKKFAQVKRAITKRDERIKQSAAGNKKDDNKPKDEVTRHIPNAPSNMFFAANTALGPPYHVLVDTNFVSHSIRAKTDLLTSMMDLLYAKCIPTFTDCTIAELEKLGDKFRLALRVAKDPRWERIRCSHPGTYADDCIVDRVSKHRIYIVATNDKDLVRRIRKIPGVPIMKVARAKFTIEKLPDHFEAGVIGLSTALRIQQHLQPSQSILLVARDFPNTTSLNYASPWAGAHYRPVPGSSPQFLKEETQAQRTYEHFKILAAQEPGSGVQSLAGIEHLESPPAEYLDETSVRNSYAHLDGFRRLSPEELPGPVKWGASYRAFVINSPVYCAYMLRQFVLKGGQTKEYNLASVMEAFHLAENVKTVVNCSGMGFGDPKSFIIRGQTCLVRNPCDVTLTRQNSDGTWSFCIPRPLGGGTIIGGTKQPHNWDPNPSIEIRNQLLANAAKWFPFTPESGGKFDVIRDIVGRRPAREGGMRIEAEKVSDDKLVVHAYGAGGRGYELSWGVAGDVVKLMRDNGLVLEKASL</sequence>
<protein>
    <submittedName>
        <fullName evidence="1">Uncharacterized protein</fullName>
    </submittedName>
</protein>
<dbReference type="EMBL" id="JAOPJF010000025">
    <property type="protein sequence ID" value="KAK1145285.1"/>
    <property type="molecule type" value="Genomic_DNA"/>
</dbReference>